<organism evidence="1 2">
    <name type="scientific">Streptacidiphilus monticola</name>
    <dbReference type="NCBI Taxonomy" id="2161674"/>
    <lineage>
        <taxon>Bacteria</taxon>
        <taxon>Bacillati</taxon>
        <taxon>Actinomycetota</taxon>
        <taxon>Actinomycetes</taxon>
        <taxon>Kitasatosporales</taxon>
        <taxon>Streptomycetaceae</taxon>
        <taxon>Streptacidiphilus</taxon>
    </lineage>
</organism>
<dbReference type="InterPro" id="IPR036366">
    <property type="entry name" value="PGBDSf"/>
</dbReference>
<comment type="caution">
    <text evidence="1">The sequence shown here is derived from an EMBL/GenBank/DDBJ whole genome shotgun (WGS) entry which is preliminary data.</text>
</comment>
<evidence type="ECO:0000313" key="1">
    <source>
        <dbReference type="EMBL" id="MFC5909932.1"/>
    </source>
</evidence>
<dbReference type="Proteomes" id="UP001596174">
    <property type="component" value="Unassembled WGS sequence"/>
</dbReference>
<sequence>MSVNSPQWRLLVDHVQSIPEQVYEHWRPGSGWDNRTRFGREYGWDGVAWCMIFAWDMYHDVGLDAVVPKTASVAVMADWARRHGRWSEYPSVGALTVFGGGVHTEIVTGFDAATVRTKGGNSLRTGAVDNGQGNGVWSHSHARQDPYVTGYLAPRFPDGDCPPTADPSDPRGGRAVGSWLWGPLAPSRPVPIPGPRRPVVSLAHLVAAARTDPGAAQGHTTFPADVRPVEAALRAEGLLAPAYAGDGSFGSRTLTAYAAWQHRCGFAGSDADGIPGRSSLRLLAAKHGFGVRN</sequence>
<name>A0ABW1G8P1_9ACTN</name>
<keyword evidence="2" id="KW-1185">Reference proteome</keyword>
<dbReference type="Gene3D" id="1.10.101.10">
    <property type="entry name" value="PGBD-like superfamily/PGBD"/>
    <property type="match status" value="1"/>
</dbReference>
<proteinExistence type="predicted"/>
<evidence type="ECO:0008006" key="3">
    <source>
        <dbReference type="Google" id="ProtNLM"/>
    </source>
</evidence>
<gene>
    <name evidence="1" type="ORF">ACFP3V_22285</name>
</gene>
<reference evidence="2" key="1">
    <citation type="journal article" date="2019" name="Int. J. Syst. Evol. Microbiol.">
        <title>The Global Catalogue of Microorganisms (GCM) 10K type strain sequencing project: providing services to taxonomists for standard genome sequencing and annotation.</title>
        <authorList>
            <consortium name="The Broad Institute Genomics Platform"/>
            <consortium name="The Broad Institute Genome Sequencing Center for Infectious Disease"/>
            <person name="Wu L."/>
            <person name="Ma J."/>
        </authorList>
    </citation>
    <scope>NUCLEOTIDE SEQUENCE [LARGE SCALE GENOMIC DNA]</scope>
    <source>
        <strain evidence="2">JCM 4816</strain>
    </source>
</reference>
<evidence type="ECO:0000313" key="2">
    <source>
        <dbReference type="Proteomes" id="UP001596174"/>
    </source>
</evidence>
<accession>A0ABW1G8P1</accession>
<dbReference type="EMBL" id="JBHSQJ010000095">
    <property type="protein sequence ID" value="MFC5909932.1"/>
    <property type="molecule type" value="Genomic_DNA"/>
</dbReference>
<dbReference type="RefSeq" id="WP_380586184.1">
    <property type="nucleotide sequence ID" value="NZ_JBHSQJ010000095.1"/>
</dbReference>
<dbReference type="InterPro" id="IPR036365">
    <property type="entry name" value="PGBD-like_sf"/>
</dbReference>
<dbReference type="SUPFAM" id="SSF47090">
    <property type="entry name" value="PGBD-like"/>
    <property type="match status" value="1"/>
</dbReference>
<protein>
    <recommendedName>
        <fullName evidence="3">Peptidoglycan binding-like domain-containing protein</fullName>
    </recommendedName>
</protein>